<proteinExistence type="inferred from homology"/>
<dbReference type="Pfam" id="PF10273">
    <property type="entry name" value="WGG"/>
    <property type="match status" value="1"/>
</dbReference>
<feature type="compositionally biased region" description="Basic and acidic residues" evidence="3">
    <location>
        <begin position="205"/>
        <end position="226"/>
    </location>
</feature>
<dbReference type="OrthoDB" id="263560at2759"/>
<evidence type="ECO:0000256" key="1">
    <source>
        <dbReference type="ARBA" id="ARBA00006524"/>
    </source>
</evidence>
<dbReference type="EMBL" id="LDEV01003508">
    <property type="protein sequence ID" value="KLJ05766.1"/>
    <property type="molecule type" value="Genomic_DNA"/>
</dbReference>
<evidence type="ECO:0000256" key="2">
    <source>
        <dbReference type="ARBA" id="ARBA00022552"/>
    </source>
</evidence>
<feature type="compositionally biased region" description="Polar residues" evidence="3">
    <location>
        <begin position="1"/>
        <end position="12"/>
    </location>
</feature>
<evidence type="ECO:0000313" key="4">
    <source>
        <dbReference type="EMBL" id="KLJ05766.1"/>
    </source>
</evidence>
<protein>
    <recommendedName>
        <fullName evidence="6">Pre-rRNA-processing protein TSR2</fullName>
    </recommendedName>
</protein>
<dbReference type="InterPro" id="IPR019398">
    <property type="entry name" value="Pre-rRNA_process_TSR2"/>
</dbReference>
<accession>A0A0H1B926</accession>
<name>A0A0H1B926_9EURO</name>
<sequence length="246" mass="27117">MASLANPSTQQQLEKKQEQAGNKDPAAQLDLGITLILNSWPSLNLAVESAWGGPSSSDKRDWLCGAISDLFVDRPDTDAEDIEDVLIQVMNDEFDVVVDDESAGEIGRRIMEIRMETQKGDFTGVTRMWEEWKAKGGAAGASVGTFTKVEANGDEDGDEDETNAGNEDEDDDESGFGDWADDVEMEDAPVPDAPSKNDTSNIETPRYEAPKETRRGIDGQWERGKFLPEPLVDEDGFTKVVSKRRR</sequence>
<evidence type="ECO:0000313" key="5">
    <source>
        <dbReference type="Proteomes" id="UP000053573"/>
    </source>
</evidence>
<dbReference type="GO" id="GO:0006364">
    <property type="term" value="P:rRNA processing"/>
    <property type="evidence" value="ECO:0007669"/>
    <property type="project" value="UniProtKB-KW"/>
</dbReference>
<evidence type="ECO:0000256" key="3">
    <source>
        <dbReference type="SAM" id="MobiDB-lite"/>
    </source>
</evidence>
<comment type="similarity">
    <text evidence="1">Belongs to the TSR2 family.</text>
</comment>
<reference evidence="5" key="1">
    <citation type="journal article" date="2015" name="PLoS Genet.">
        <title>The dynamic genome and transcriptome of the human fungal pathogen Blastomyces and close relative Emmonsia.</title>
        <authorList>
            <person name="Munoz J.F."/>
            <person name="Gauthier G.M."/>
            <person name="Desjardins C.A."/>
            <person name="Gallo J.E."/>
            <person name="Holder J."/>
            <person name="Sullivan T.D."/>
            <person name="Marty A.J."/>
            <person name="Carmen J.C."/>
            <person name="Chen Z."/>
            <person name="Ding L."/>
            <person name="Gujja S."/>
            <person name="Magrini V."/>
            <person name="Misas E."/>
            <person name="Mitreva M."/>
            <person name="Priest M."/>
            <person name="Saif S."/>
            <person name="Whiston E.A."/>
            <person name="Young S."/>
            <person name="Zeng Q."/>
            <person name="Goldman W.E."/>
            <person name="Mardis E.R."/>
            <person name="Taylor J.W."/>
            <person name="McEwen J.G."/>
            <person name="Clay O.K."/>
            <person name="Klein B.S."/>
            <person name="Cuomo C.A."/>
        </authorList>
    </citation>
    <scope>NUCLEOTIDE SEQUENCE [LARGE SCALE GENOMIC DNA]</scope>
    <source>
        <strain evidence="5">UAMH 139</strain>
    </source>
</reference>
<comment type="caution">
    <text evidence="4">The sequence shown here is derived from an EMBL/GenBank/DDBJ whole genome shotgun (WGS) entry which is preliminary data.</text>
</comment>
<keyword evidence="2" id="KW-0698">rRNA processing</keyword>
<evidence type="ECO:0008006" key="6">
    <source>
        <dbReference type="Google" id="ProtNLM"/>
    </source>
</evidence>
<dbReference type="PANTHER" id="PTHR21250">
    <property type="entry name" value="PRE-RRNA-PROCESSING PROTEIN TSR2 HOMOLOG"/>
    <property type="match status" value="1"/>
</dbReference>
<organism evidence="4 5">
    <name type="scientific">Blastomyces silverae</name>
    <dbReference type="NCBI Taxonomy" id="2060906"/>
    <lineage>
        <taxon>Eukaryota</taxon>
        <taxon>Fungi</taxon>
        <taxon>Dikarya</taxon>
        <taxon>Ascomycota</taxon>
        <taxon>Pezizomycotina</taxon>
        <taxon>Eurotiomycetes</taxon>
        <taxon>Eurotiomycetidae</taxon>
        <taxon>Onygenales</taxon>
        <taxon>Ajellomycetaceae</taxon>
        <taxon>Blastomyces</taxon>
    </lineage>
</organism>
<dbReference type="STRING" id="2060906.A0A0H1B926"/>
<keyword evidence="5" id="KW-1185">Reference proteome</keyword>
<dbReference type="Proteomes" id="UP000053573">
    <property type="component" value="Unassembled WGS sequence"/>
</dbReference>
<feature type="region of interest" description="Disordered" evidence="3">
    <location>
        <begin position="143"/>
        <end position="246"/>
    </location>
</feature>
<feature type="compositionally biased region" description="Acidic residues" evidence="3">
    <location>
        <begin position="152"/>
        <end position="189"/>
    </location>
</feature>
<feature type="region of interest" description="Disordered" evidence="3">
    <location>
        <begin position="1"/>
        <end position="24"/>
    </location>
</feature>
<gene>
    <name evidence="4" type="ORF">EMPG_09324</name>
</gene>
<dbReference type="AlphaFoldDB" id="A0A0H1B926"/>